<dbReference type="InterPro" id="IPR009060">
    <property type="entry name" value="UBA-like_sf"/>
</dbReference>
<dbReference type="InterPro" id="IPR042460">
    <property type="entry name" value="DCN1-like_PONY"/>
</dbReference>
<dbReference type="GO" id="GO:0097602">
    <property type="term" value="F:cullin family protein binding"/>
    <property type="evidence" value="ECO:0007669"/>
    <property type="project" value="TreeGrafter"/>
</dbReference>
<protein>
    <recommendedName>
        <fullName evidence="2">Defective in cullin neddylation protein</fullName>
    </recommendedName>
</protein>
<proteinExistence type="predicted"/>
<feature type="domain" description="DCUN1" evidence="3">
    <location>
        <begin position="48"/>
        <end position="246"/>
    </location>
</feature>
<dbReference type="Proteomes" id="UP000241107">
    <property type="component" value="Unassembled WGS sequence"/>
</dbReference>
<gene>
    <name evidence="4" type="ORF">C7M61_000186</name>
</gene>
<dbReference type="CDD" id="cd14273">
    <property type="entry name" value="UBA_TAP-C_like"/>
    <property type="match status" value="1"/>
</dbReference>
<dbReference type="PROSITE" id="PS51229">
    <property type="entry name" value="DCUN1"/>
    <property type="match status" value="1"/>
</dbReference>
<dbReference type="GeneID" id="36563579"/>
<evidence type="ECO:0000313" key="4">
    <source>
        <dbReference type="EMBL" id="PSK40539.1"/>
    </source>
</evidence>
<dbReference type="InterPro" id="IPR014764">
    <property type="entry name" value="DCN-prot"/>
</dbReference>
<dbReference type="GO" id="GO:0032182">
    <property type="term" value="F:ubiquitin-like protein binding"/>
    <property type="evidence" value="ECO:0007669"/>
    <property type="project" value="TreeGrafter"/>
</dbReference>
<dbReference type="Pfam" id="PF14555">
    <property type="entry name" value="UBA_4"/>
    <property type="match status" value="1"/>
</dbReference>
<dbReference type="InterPro" id="IPR005176">
    <property type="entry name" value="PONY_dom"/>
</dbReference>
<dbReference type="PANTHER" id="PTHR12281:SF31">
    <property type="entry name" value="DCN1-LIKE PROTEIN 3"/>
    <property type="match status" value="1"/>
</dbReference>
<comment type="function">
    <text evidence="2">Neddylation of cullins play an essential role in the regulation of SCF-type complexes activity.</text>
</comment>
<dbReference type="PANTHER" id="PTHR12281">
    <property type="entry name" value="RP42 RELATED"/>
    <property type="match status" value="1"/>
</dbReference>
<dbReference type="Gene3D" id="1.10.238.10">
    <property type="entry name" value="EF-hand"/>
    <property type="match status" value="1"/>
</dbReference>
<dbReference type="GO" id="GO:0031624">
    <property type="term" value="F:ubiquitin conjugating enzyme binding"/>
    <property type="evidence" value="ECO:0007669"/>
    <property type="project" value="TreeGrafter"/>
</dbReference>
<name>A0A2P7YX51_9ASCO</name>
<evidence type="ECO:0000259" key="3">
    <source>
        <dbReference type="PROSITE" id="PS51229"/>
    </source>
</evidence>
<dbReference type="STRING" id="418784.A0A2P7YX51"/>
<evidence type="ECO:0000313" key="5">
    <source>
        <dbReference type="Proteomes" id="UP000241107"/>
    </source>
</evidence>
<evidence type="ECO:0000256" key="1">
    <source>
        <dbReference type="ARBA" id="ARBA00022786"/>
    </source>
</evidence>
<dbReference type="EMBL" id="PYFQ01000001">
    <property type="protein sequence ID" value="PSK40539.1"/>
    <property type="molecule type" value="Genomic_DNA"/>
</dbReference>
<dbReference type="VEuPathDB" id="FungiDB:C7M61_000186"/>
<organism evidence="4 5">
    <name type="scientific">Candidozyma pseudohaemuli</name>
    <dbReference type="NCBI Taxonomy" id="418784"/>
    <lineage>
        <taxon>Eukaryota</taxon>
        <taxon>Fungi</taxon>
        <taxon>Dikarya</taxon>
        <taxon>Ascomycota</taxon>
        <taxon>Saccharomycotina</taxon>
        <taxon>Pichiomycetes</taxon>
        <taxon>Metschnikowiaceae</taxon>
        <taxon>Candidozyma</taxon>
    </lineage>
</organism>
<keyword evidence="1" id="KW-0833">Ubl conjugation pathway</keyword>
<dbReference type="GO" id="GO:0000151">
    <property type="term" value="C:ubiquitin ligase complex"/>
    <property type="evidence" value="ECO:0007669"/>
    <property type="project" value="TreeGrafter"/>
</dbReference>
<evidence type="ECO:0000256" key="2">
    <source>
        <dbReference type="RuleBase" id="RU410713"/>
    </source>
</evidence>
<dbReference type="Pfam" id="PF03556">
    <property type="entry name" value="Cullin_binding"/>
    <property type="match status" value="1"/>
</dbReference>
<comment type="caution">
    <text evidence="4">The sequence shown here is derived from an EMBL/GenBank/DDBJ whole genome shotgun (WGS) entry which is preliminary data.</text>
</comment>
<dbReference type="SUPFAM" id="SSF46934">
    <property type="entry name" value="UBA-like"/>
    <property type="match status" value="1"/>
</dbReference>
<dbReference type="RefSeq" id="XP_024715238.1">
    <property type="nucleotide sequence ID" value="XM_024855639.1"/>
</dbReference>
<keyword evidence="5" id="KW-1185">Reference proteome</keyword>
<accession>A0A2P7YX51</accession>
<dbReference type="Gene3D" id="1.10.238.200">
    <property type="entry name" value="Cullin, PONY binding domain"/>
    <property type="match status" value="1"/>
</dbReference>
<dbReference type="AlphaFoldDB" id="A0A2P7YX51"/>
<reference evidence="4 5" key="1">
    <citation type="submission" date="2018-03" db="EMBL/GenBank/DDBJ databases">
        <title>Candida pseudohaemulonii genome assembly and annotation.</title>
        <authorList>
            <person name="Munoz J.F."/>
            <person name="Gade L.G."/>
            <person name="Chow N.A."/>
            <person name="Litvintseva A.P."/>
            <person name="Loparev V.N."/>
            <person name="Cuomo C.A."/>
        </authorList>
    </citation>
    <scope>NUCLEOTIDE SEQUENCE [LARGE SCALE GENOMIC DNA]</scope>
    <source>
        <strain evidence="4 5">B12108</strain>
    </source>
</reference>
<sequence>MARLLKTNAKAQFIDVTHAKPAVATQFLEQADWDVDAALREYYNQNPPQDPKVGEIFDKYKSPENPDLILIDGTLEYLSDLGYDPEELKSLTVAYVLESPQTGEFHRNAFVRVWLTLGVNTIQGMRQYVDEKQLLMERSVEEFEPFYQFVFEFVRGSDSRIKVIGFEEAIIYWQMLLDLRFPTSGERLQQWYEFVQETKKSITRDSWNMFFKFVVQVIENDPLSLSAYDETSAWPSVVDEFMEWLEESGKLQKSEDVVMMN</sequence>
<dbReference type="OrthoDB" id="27198at2759"/>
<dbReference type="Gene3D" id="1.10.8.10">
    <property type="entry name" value="DNA helicase RuvA subunit, C-terminal domain"/>
    <property type="match status" value="1"/>
</dbReference>
<dbReference type="GO" id="GO:0045116">
    <property type="term" value="P:protein neddylation"/>
    <property type="evidence" value="ECO:0007669"/>
    <property type="project" value="TreeGrafter"/>
</dbReference>